<sequence length="461" mass="54245">MTSLSNQLKKLKKAPTRALAVERDYSSLIFNKKEAESYDRDDFYKIGLAGLAGMKKLDNEFDNYLPELFEKKLIKFNRAIISKEENNELNQKIEKLLLLLSPYFHHQCCREVLEWLIHKFQIHSYNAEALFLTFLPFHSINSFGRLLNILKFNSPDMNWLEEYQKDAAPIPHNILCRVCQSGRSYWLITSLNKFVNNFIEILDENYVNNKMQHYFTFLVSLYGTLIENRGSTIDDQLISRLIPFVGISLKSTIESFKYFGIMISCTLAVNVSINDEIAKNLLKLLFHNLDISSYEIIFQAANVICERLELSKLPKRSILRLITQYDVLQLSDMFQKLMSKYEIVAFLSLFWRILIKEIISENNAVDNKQFYTNFLIILLDLHRLSDKQAEAAFDLFLDFIEENDKEELPKRRVFPKILRKQIKSMILRFPNSFDLIKKRRNKLIIQKIMEECKVSNYIVGN</sequence>
<comment type="similarity">
    <text evidence="1">Belongs to the HEATR1/UTP10 family.</text>
</comment>
<keyword evidence="1" id="KW-0690">Ribosome biogenesis</keyword>
<evidence type="ECO:0000313" key="2">
    <source>
        <dbReference type="Proteomes" id="UP000095281"/>
    </source>
</evidence>
<dbReference type="GO" id="GO:0030686">
    <property type="term" value="C:90S preribosome"/>
    <property type="evidence" value="ECO:0007669"/>
    <property type="project" value="TreeGrafter"/>
</dbReference>
<comment type="function">
    <text evidence="1">Involved in nucleolar processing of pre-18S ribosomal RNA.</text>
</comment>
<proteinExistence type="inferred from homology"/>
<dbReference type="Proteomes" id="UP000095281">
    <property type="component" value="Unplaced"/>
</dbReference>
<keyword evidence="2" id="KW-1185">Reference proteome</keyword>
<dbReference type="GO" id="GO:0032040">
    <property type="term" value="C:small-subunit processome"/>
    <property type="evidence" value="ECO:0007669"/>
    <property type="project" value="TreeGrafter"/>
</dbReference>
<dbReference type="GO" id="GO:0034455">
    <property type="term" value="C:t-UTP complex"/>
    <property type="evidence" value="ECO:0007669"/>
    <property type="project" value="TreeGrafter"/>
</dbReference>
<keyword evidence="1" id="KW-0698">rRNA processing</keyword>
<dbReference type="PANTHER" id="PTHR13457">
    <property type="entry name" value="BAP28"/>
    <property type="match status" value="1"/>
</dbReference>
<evidence type="ECO:0000256" key="1">
    <source>
        <dbReference type="RuleBase" id="RU367065"/>
    </source>
</evidence>
<evidence type="ECO:0000313" key="3">
    <source>
        <dbReference type="WBParaSite" id="MhA1_Contig214.frz3.gene1"/>
    </source>
</evidence>
<dbReference type="GO" id="GO:0030515">
    <property type="term" value="F:snoRNA binding"/>
    <property type="evidence" value="ECO:0007669"/>
    <property type="project" value="TreeGrafter"/>
</dbReference>
<dbReference type="AlphaFoldDB" id="A0A1I8BEF1"/>
<keyword evidence="1" id="KW-0539">Nucleus</keyword>
<keyword evidence="1" id="KW-0687">Ribonucleoprotein</keyword>
<dbReference type="GO" id="GO:0000462">
    <property type="term" value="P:maturation of SSU-rRNA from tricistronic rRNA transcript (SSU-rRNA, 5.8S rRNA, LSU-rRNA)"/>
    <property type="evidence" value="ECO:0007669"/>
    <property type="project" value="TreeGrafter"/>
</dbReference>
<dbReference type="WBParaSite" id="MhA1_Contig214.frz3.gene1">
    <property type="protein sequence ID" value="MhA1_Contig214.frz3.gene1"/>
    <property type="gene ID" value="MhA1_Contig214.frz3.gene1"/>
</dbReference>
<dbReference type="PANTHER" id="PTHR13457:SF1">
    <property type="entry name" value="HEAT REPEAT-CONTAINING PROTEIN 1"/>
    <property type="match status" value="1"/>
</dbReference>
<dbReference type="InterPro" id="IPR040191">
    <property type="entry name" value="UTP10"/>
</dbReference>
<reference evidence="3" key="1">
    <citation type="submission" date="2016-11" db="UniProtKB">
        <authorList>
            <consortium name="WormBaseParasite"/>
        </authorList>
    </citation>
    <scope>IDENTIFICATION</scope>
</reference>
<protein>
    <recommendedName>
        <fullName evidence="1">HEAT repeat-containing protein 1</fullName>
    </recommendedName>
</protein>
<dbReference type="OMA" id="HEIETFE"/>
<comment type="subcellular location">
    <subcellularLocation>
        <location evidence="1">Nucleus</location>
        <location evidence="1">Nucleolus</location>
    </subcellularLocation>
</comment>
<name>A0A1I8BEF1_MELHA</name>
<accession>A0A1I8BEF1</accession>
<dbReference type="GO" id="GO:0045943">
    <property type="term" value="P:positive regulation of transcription by RNA polymerase I"/>
    <property type="evidence" value="ECO:0007669"/>
    <property type="project" value="TreeGrafter"/>
</dbReference>
<organism evidence="2 3">
    <name type="scientific">Meloidogyne hapla</name>
    <name type="common">Root-knot nematode worm</name>
    <dbReference type="NCBI Taxonomy" id="6305"/>
    <lineage>
        <taxon>Eukaryota</taxon>
        <taxon>Metazoa</taxon>
        <taxon>Ecdysozoa</taxon>
        <taxon>Nematoda</taxon>
        <taxon>Chromadorea</taxon>
        <taxon>Rhabditida</taxon>
        <taxon>Tylenchina</taxon>
        <taxon>Tylenchomorpha</taxon>
        <taxon>Tylenchoidea</taxon>
        <taxon>Meloidogynidae</taxon>
        <taxon>Meloidogyninae</taxon>
        <taxon>Meloidogyne</taxon>
    </lineage>
</organism>